<protein>
    <submittedName>
        <fullName evidence="2">Uncharacterized protein DUF4111</fullName>
    </submittedName>
</protein>
<evidence type="ECO:0000313" key="3">
    <source>
        <dbReference type="Proteomes" id="UP000294901"/>
    </source>
</evidence>
<dbReference type="EMBL" id="SNWR01000002">
    <property type="protein sequence ID" value="TDO32215.1"/>
    <property type="molecule type" value="Genomic_DNA"/>
</dbReference>
<dbReference type="AlphaFoldDB" id="A0A4R6JCF8"/>
<reference evidence="2 3" key="1">
    <citation type="submission" date="2019-03" db="EMBL/GenBank/DDBJ databases">
        <title>Sequencing the genomes of 1000 actinobacteria strains.</title>
        <authorList>
            <person name="Klenk H.-P."/>
        </authorList>
    </citation>
    <scope>NUCLEOTIDE SEQUENCE [LARGE SCALE GENOMIC DNA]</scope>
    <source>
        <strain evidence="2 3">DSM 43805</strain>
    </source>
</reference>
<comment type="caution">
    <text evidence="2">The sequence shown here is derived from an EMBL/GenBank/DDBJ whole genome shotgun (WGS) entry which is preliminary data.</text>
</comment>
<evidence type="ECO:0000256" key="1">
    <source>
        <dbReference type="SAM" id="MobiDB-lite"/>
    </source>
</evidence>
<dbReference type="RefSeq" id="WP_133878212.1">
    <property type="nucleotide sequence ID" value="NZ_BOMD01000044.1"/>
</dbReference>
<gene>
    <name evidence="2" type="ORF">C8E87_7666</name>
</gene>
<organism evidence="2 3">
    <name type="scientific">Paractinoplanes brasiliensis</name>
    <dbReference type="NCBI Taxonomy" id="52695"/>
    <lineage>
        <taxon>Bacteria</taxon>
        <taxon>Bacillati</taxon>
        <taxon>Actinomycetota</taxon>
        <taxon>Actinomycetes</taxon>
        <taxon>Micromonosporales</taxon>
        <taxon>Micromonosporaceae</taxon>
        <taxon>Paractinoplanes</taxon>
    </lineage>
</organism>
<dbReference type="GO" id="GO:0016740">
    <property type="term" value="F:transferase activity"/>
    <property type="evidence" value="ECO:0007669"/>
    <property type="project" value="UniProtKB-KW"/>
</dbReference>
<name>A0A4R6JCF8_9ACTN</name>
<feature type="region of interest" description="Disordered" evidence="1">
    <location>
        <begin position="48"/>
        <end position="79"/>
    </location>
</feature>
<accession>A0A4R6JCF8</accession>
<proteinExistence type="predicted"/>
<dbReference type="Proteomes" id="UP000294901">
    <property type="component" value="Unassembled WGS sequence"/>
</dbReference>
<sequence>MRQTACRIWHYAATGTHCSKQEAVSWAHTQDPSLERADLGRVLEVALQKTSDFRTPPRLPQKHQPSTRGSSRPERGVRP</sequence>
<dbReference type="OrthoDB" id="7058480at2"/>
<keyword evidence="3" id="KW-1185">Reference proteome</keyword>
<evidence type="ECO:0000313" key="2">
    <source>
        <dbReference type="EMBL" id="TDO32215.1"/>
    </source>
</evidence>